<name>A0A9D1V2L8_9FIRM</name>
<reference evidence="2" key="2">
    <citation type="submission" date="2021-04" db="EMBL/GenBank/DDBJ databases">
        <authorList>
            <person name="Gilroy R."/>
        </authorList>
    </citation>
    <scope>NUCLEOTIDE SEQUENCE</scope>
    <source>
        <strain evidence="2">2239</strain>
    </source>
</reference>
<evidence type="ECO:0000313" key="2">
    <source>
        <dbReference type="EMBL" id="HIX04986.1"/>
    </source>
</evidence>
<dbReference type="EMBL" id="DXFW01000007">
    <property type="protein sequence ID" value="HIX04986.1"/>
    <property type="molecule type" value="Genomic_DNA"/>
</dbReference>
<comment type="caution">
    <text evidence="2">The sequence shown here is derived from an EMBL/GenBank/DDBJ whole genome shotgun (WGS) entry which is preliminary data.</text>
</comment>
<keyword evidence="1" id="KW-1133">Transmembrane helix</keyword>
<evidence type="ECO:0000313" key="3">
    <source>
        <dbReference type="Proteomes" id="UP000824193"/>
    </source>
</evidence>
<dbReference type="Proteomes" id="UP000824193">
    <property type="component" value="Unassembled WGS sequence"/>
</dbReference>
<keyword evidence="1" id="KW-0812">Transmembrane</keyword>
<sequence length="142" mass="15549">MKKNTWNVFFVLLGLLAAAAGLWLLHSGTDLTAARALPYLCIGVGCGLFGQGAGELLAARAIKGDPALQKRLEVERADERNQAIADRAKGKAFDRMTFVYAALMLTFALMEVELAAVLLLVAAYLFVEFSAVYYRCKLEKQM</sequence>
<reference evidence="2" key="1">
    <citation type="journal article" date="2021" name="PeerJ">
        <title>Extensive microbial diversity within the chicken gut microbiome revealed by metagenomics and culture.</title>
        <authorList>
            <person name="Gilroy R."/>
            <person name="Ravi A."/>
            <person name="Getino M."/>
            <person name="Pursley I."/>
            <person name="Horton D.L."/>
            <person name="Alikhan N.F."/>
            <person name="Baker D."/>
            <person name="Gharbi K."/>
            <person name="Hall N."/>
            <person name="Watson M."/>
            <person name="Adriaenssens E.M."/>
            <person name="Foster-Nyarko E."/>
            <person name="Jarju S."/>
            <person name="Secka A."/>
            <person name="Antonio M."/>
            <person name="Oren A."/>
            <person name="Chaudhuri R.R."/>
            <person name="La Ragione R."/>
            <person name="Hildebrand F."/>
            <person name="Pallen M.J."/>
        </authorList>
    </citation>
    <scope>NUCLEOTIDE SEQUENCE</scope>
    <source>
        <strain evidence="2">2239</strain>
    </source>
</reference>
<feature type="transmembrane region" description="Helical" evidence="1">
    <location>
        <begin position="92"/>
        <end position="110"/>
    </location>
</feature>
<accession>A0A9D1V2L8</accession>
<evidence type="ECO:0000256" key="1">
    <source>
        <dbReference type="SAM" id="Phobius"/>
    </source>
</evidence>
<keyword evidence="1" id="KW-0472">Membrane</keyword>
<protein>
    <recommendedName>
        <fullName evidence="4">DUF2178 domain-containing protein</fullName>
    </recommendedName>
</protein>
<feature type="transmembrane region" description="Helical" evidence="1">
    <location>
        <begin position="37"/>
        <end position="62"/>
    </location>
</feature>
<proteinExistence type="predicted"/>
<organism evidence="2 3">
    <name type="scientific">Candidatus Allofournierella pullicola</name>
    <dbReference type="NCBI Taxonomy" id="2838596"/>
    <lineage>
        <taxon>Bacteria</taxon>
        <taxon>Bacillati</taxon>
        <taxon>Bacillota</taxon>
        <taxon>Clostridia</taxon>
        <taxon>Eubacteriales</taxon>
        <taxon>Oscillospiraceae</taxon>
        <taxon>Allofournierella</taxon>
    </lineage>
</organism>
<dbReference type="AlphaFoldDB" id="A0A9D1V2L8"/>
<evidence type="ECO:0008006" key="4">
    <source>
        <dbReference type="Google" id="ProtNLM"/>
    </source>
</evidence>
<gene>
    <name evidence="2" type="ORF">H9865_02570</name>
</gene>